<accession>A0A3B0U324</accession>
<dbReference type="AlphaFoldDB" id="A0A3B0U324"/>
<reference evidence="1" key="1">
    <citation type="submission" date="2018-06" db="EMBL/GenBank/DDBJ databases">
        <authorList>
            <person name="Zhirakovskaya E."/>
        </authorList>
    </citation>
    <scope>NUCLEOTIDE SEQUENCE</scope>
</reference>
<gene>
    <name evidence="1" type="ORF">MNBD_ALPHA11-1099</name>
</gene>
<protein>
    <recommendedName>
        <fullName evidence="2">Leucine-binding protein domain-containing protein</fullName>
    </recommendedName>
</protein>
<dbReference type="Gene3D" id="3.40.50.2300">
    <property type="match status" value="1"/>
</dbReference>
<dbReference type="EMBL" id="UOEQ01000429">
    <property type="protein sequence ID" value="VAW22753.1"/>
    <property type="molecule type" value="Genomic_DNA"/>
</dbReference>
<sequence>MANLMLKSIWKNSLAKLLLPIALSFFSINGALAHSFNVTLIIPLSGTDKAQGDQFLEGFMLATRERDGHPDEESDGHLGGLDVYVTTIDGSENISAQIEMINAGASNPGSGANIVSYLTSEINSASIQNTLDQSNIALLVPGEISNANGELLGDDSFFVTFNEDYNADPTAAAIRGYNAARRIDQAIRAQGSASDVADLMDNFSQSATDFNW</sequence>
<name>A0A3B0U324_9ZZZZ</name>
<proteinExistence type="predicted"/>
<evidence type="ECO:0008006" key="2">
    <source>
        <dbReference type="Google" id="ProtNLM"/>
    </source>
</evidence>
<organism evidence="1">
    <name type="scientific">hydrothermal vent metagenome</name>
    <dbReference type="NCBI Taxonomy" id="652676"/>
    <lineage>
        <taxon>unclassified sequences</taxon>
        <taxon>metagenomes</taxon>
        <taxon>ecological metagenomes</taxon>
    </lineage>
</organism>
<evidence type="ECO:0000313" key="1">
    <source>
        <dbReference type="EMBL" id="VAW22753.1"/>
    </source>
</evidence>